<dbReference type="InterPro" id="IPR044992">
    <property type="entry name" value="ChyE-like"/>
</dbReference>
<gene>
    <name evidence="2" type="ORF">LHA_0980</name>
</gene>
<evidence type="ECO:0000313" key="2">
    <source>
        <dbReference type="EMBL" id="CEK10043.1"/>
    </source>
</evidence>
<dbReference type="Gene3D" id="3.40.50.880">
    <property type="match status" value="1"/>
</dbReference>
<dbReference type="HOGENOM" id="CLU_054974_0_2_6"/>
<reference evidence="3" key="1">
    <citation type="submission" date="2014-09" db="EMBL/GenBank/DDBJ databases">
        <authorList>
            <person name="Gomez-Valero L."/>
        </authorList>
    </citation>
    <scope>NUCLEOTIDE SEQUENCE [LARGE SCALE GENOMIC DNA]</scope>
    <source>
        <strain evidence="3">ATCC35250</strain>
    </source>
</reference>
<dbReference type="RefSeq" id="WP_045105480.1">
    <property type="nucleotide sequence ID" value="NZ_LN681225.1"/>
</dbReference>
<dbReference type="Proteomes" id="UP000032803">
    <property type="component" value="Chromosome I"/>
</dbReference>
<name>A0A0A8UMS6_LEGHA</name>
<dbReference type="GO" id="GO:0016740">
    <property type="term" value="F:transferase activity"/>
    <property type="evidence" value="ECO:0007669"/>
    <property type="project" value="UniProtKB-KW"/>
</dbReference>
<evidence type="ECO:0000259" key="1">
    <source>
        <dbReference type="Pfam" id="PF00117"/>
    </source>
</evidence>
<dbReference type="PROSITE" id="PS51273">
    <property type="entry name" value="GATASE_TYPE_1"/>
    <property type="match status" value="1"/>
</dbReference>
<dbReference type="GO" id="GO:0005829">
    <property type="term" value="C:cytosol"/>
    <property type="evidence" value="ECO:0007669"/>
    <property type="project" value="TreeGrafter"/>
</dbReference>
<dbReference type="CDD" id="cd01741">
    <property type="entry name" value="GATase1_1"/>
    <property type="match status" value="1"/>
</dbReference>
<dbReference type="Pfam" id="PF00117">
    <property type="entry name" value="GATase"/>
    <property type="match status" value="1"/>
</dbReference>
<sequence length="232" mass="26390">MNIGILLCDLVKEQFQEHGQYPEMFAKLLHQVDSTLKFSVYDVRQEQFPDQIDAADAYLISGSRHCVNDDFPWLRKLEEFILHVHKAQKKIIGICFGHQLIAKVLGGKVAVATNGWGVGISTNKIIQHKSWMTPAQDNLNLIVSHRDQVVELPKDAEILAASDFCPVYMMQINNHLLTVQGHPEFSKSYSQALIEDRKTLLGEELANQGLTSLHLHVDDHLFAHWIINFLRS</sequence>
<keyword evidence="2" id="KW-0808">Transferase</keyword>
<evidence type="ECO:0000313" key="3">
    <source>
        <dbReference type="Proteomes" id="UP000032803"/>
    </source>
</evidence>
<protein>
    <submittedName>
        <fullName evidence="2">Putative glutamine amidotransferase, class I</fullName>
    </submittedName>
</protein>
<dbReference type="PANTHER" id="PTHR42695">
    <property type="entry name" value="GLUTAMINE AMIDOTRANSFERASE YLR126C-RELATED"/>
    <property type="match status" value="1"/>
</dbReference>
<proteinExistence type="predicted"/>
<keyword evidence="2" id="KW-0315">Glutamine amidotransferase</keyword>
<dbReference type="OrthoDB" id="9813383at2"/>
<feature type="domain" description="Glutamine amidotransferase" evidence="1">
    <location>
        <begin position="36"/>
        <end position="190"/>
    </location>
</feature>
<dbReference type="SUPFAM" id="SSF52317">
    <property type="entry name" value="Class I glutamine amidotransferase-like"/>
    <property type="match status" value="1"/>
</dbReference>
<dbReference type="PATRIC" id="fig|449.7.peg.3061"/>
<dbReference type="AlphaFoldDB" id="A0A0A8UMS6"/>
<dbReference type="EMBL" id="LN681225">
    <property type="protein sequence ID" value="CEK10043.1"/>
    <property type="molecule type" value="Genomic_DNA"/>
</dbReference>
<dbReference type="InterPro" id="IPR017926">
    <property type="entry name" value="GATASE"/>
</dbReference>
<accession>A0A0A8UMS6</accession>
<dbReference type="KEGG" id="lha:LHA_0980"/>
<dbReference type="InterPro" id="IPR029062">
    <property type="entry name" value="Class_I_gatase-like"/>
</dbReference>
<dbReference type="STRING" id="449.LHA_0980"/>
<dbReference type="PANTHER" id="PTHR42695:SF5">
    <property type="entry name" value="GLUTAMINE AMIDOTRANSFERASE YLR126C-RELATED"/>
    <property type="match status" value="1"/>
</dbReference>
<organism evidence="2 3">
    <name type="scientific">Legionella hackeliae</name>
    <dbReference type="NCBI Taxonomy" id="449"/>
    <lineage>
        <taxon>Bacteria</taxon>
        <taxon>Pseudomonadati</taxon>
        <taxon>Pseudomonadota</taxon>
        <taxon>Gammaproteobacteria</taxon>
        <taxon>Legionellales</taxon>
        <taxon>Legionellaceae</taxon>
        <taxon>Legionella</taxon>
    </lineage>
</organism>
<keyword evidence="3" id="KW-1185">Reference proteome</keyword>